<keyword evidence="13" id="KW-1185">Reference proteome</keyword>
<dbReference type="CDD" id="cd01335">
    <property type="entry name" value="Radical_SAM"/>
    <property type="match status" value="1"/>
</dbReference>
<dbReference type="SFLD" id="SFLDG01066">
    <property type="entry name" value="organic_radical-activating_enz"/>
    <property type="match status" value="1"/>
</dbReference>
<dbReference type="SFLD" id="SFLDG01118">
    <property type="entry name" value="activating_enzymes__group_2"/>
    <property type="match status" value="1"/>
</dbReference>
<proteinExistence type="inferred from homology"/>
<evidence type="ECO:0000256" key="6">
    <source>
        <dbReference type="ARBA" id="ARBA00023002"/>
    </source>
</evidence>
<dbReference type="InterPro" id="IPR001989">
    <property type="entry name" value="Radical_activat_CS"/>
</dbReference>
<dbReference type="PANTHER" id="PTHR30352:SF4">
    <property type="entry name" value="PYRUVATE FORMATE-LYASE 2-ACTIVATING ENZYME"/>
    <property type="match status" value="1"/>
</dbReference>
<dbReference type="PROSITE" id="PS51379">
    <property type="entry name" value="4FE4S_FER_2"/>
    <property type="match status" value="2"/>
</dbReference>
<dbReference type="NCBIfam" id="TIGR02494">
    <property type="entry name" value="PFLE_PFLC"/>
    <property type="match status" value="1"/>
</dbReference>
<accession>A0ABS6D974</accession>
<organism evidence="12 13">
    <name type="scientific">Faecalicatena faecalis</name>
    <dbReference type="NCBI Taxonomy" id="2726362"/>
    <lineage>
        <taxon>Bacteria</taxon>
        <taxon>Bacillati</taxon>
        <taxon>Bacillota</taxon>
        <taxon>Clostridia</taxon>
        <taxon>Lachnospirales</taxon>
        <taxon>Lachnospiraceae</taxon>
        <taxon>Faecalicatena</taxon>
    </lineage>
</organism>
<evidence type="ECO:0000256" key="1">
    <source>
        <dbReference type="ARBA" id="ARBA00001966"/>
    </source>
</evidence>
<evidence type="ECO:0000256" key="8">
    <source>
        <dbReference type="ARBA" id="ARBA00023014"/>
    </source>
</evidence>
<dbReference type="Proteomes" id="UP000723714">
    <property type="component" value="Unassembled WGS sequence"/>
</dbReference>
<comment type="caution">
    <text evidence="12">The sequence shown here is derived from an EMBL/GenBank/DDBJ whole genome shotgun (WGS) entry which is preliminary data.</text>
</comment>
<protein>
    <submittedName>
        <fullName evidence="12">Glycyl-radical enzyme activating protein</fullName>
    </submittedName>
</protein>
<dbReference type="Pfam" id="PF04055">
    <property type="entry name" value="Radical_SAM"/>
    <property type="match status" value="1"/>
</dbReference>
<comment type="catalytic activity">
    <reaction evidence="9">
        <text>glycyl-[protein] + reduced [flavodoxin] + S-adenosyl-L-methionine = glycin-2-yl radical-[protein] + semiquinone [flavodoxin] + 5'-deoxyadenosine + L-methionine + H(+)</text>
        <dbReference type="Rhea" id="RHEA:61976"/>
        <dbReference type="Rhea" id="RHEA-COMP:10622"/>
        <dbReference type="Rhea" id="RHEA-COMP:14480"/>
        <dbReference type="Rhea" id="RHEA-COMP:15993"/>
        <dbReference type="Rhea" id="RHEA-COMP:15994"/>
        <dbReference type="ChEBI" id="CHEBI:15378"/>
        <dbReference type="ChEBI" id="CHEBI:17319"/>
        <dbReference type="ChEBI" id="CHEBI:29947"/>
        <dbReference type="ChEBI" id="CHEBI:32722"/>
        <dbReference type="ChEBI" id="CHEBI:57618"/>
        <dbReference type="ChEBI" id="CHEBI:57844"/>
        <dbReference type="ChEBI" id="CHEBI:59789"/>
        <dbReference type="ChEBI" id="CHEBI:140311"/>
    </reaction>
</comment>
<dbReference type="InterPro" id="IPR017896">
    <property type="entry name" value="4Fe4S_Fe-S-bd"/>
</dbReference>
<dbReference type="SFLD" id="SFLDS00029">
    <property type="entry name" value="Radical_SAM"/>
    <property type="match status" value="1"/>
</dbReference>
<dbReference type="EMBL" id="JABACJ020000028">
    <property type="protein sequence ID" value="MBU3878139.1"/>
    <property type="molecule type" value="Genomic_DNA"/>
</dbReference>
<gene>
    <name evidence="12" type="ORF">HGO97_020260</name>
</gene>
<keyword evidence="8" id="KW-0411">Iron-sulfur</keyword>
<evidence type="ECO:0000256" key="3">
    <source>
        <dbReference type="ARBA" id="ARBA00022485"/>
    </source>
</evidence>
<evidence type="ECO:0000313" key="12">
    <source>
        <dbReference type="EMBL" id="MBU3878139.1"/>
    </source>
</evidence>
<feature type="domain" description="4Fe-4S ferredoxin-type" evidence="10">
    <location>
        <begin position="46"/>
        <end position="75"/>
    </location>
</feature>
<evidence type="ECO:0000256" key="5">
    <source>
        <dbReference type="ARBA" id="ARBA00022723"/>
    </source>
</evidence>
<keyword evidence="6" id="KW-0560">Oxidoreductase</keyword>
<evidence type="ECO:0000259" key="11">
    <source>
        <dbReference type="PROSITE" id="PS51918"/>
    </source>
</evidence>
<dbReference type="PANTHER" id="PTHR30352">
    <property type="entry name" value="PYRUVATE FORMATE-LYASE-ACTIVATING ENZYME"/>
    <property type="match status" value="1"/>
</dbReference>
<comment type="cofactor">
    <cofactor evidence="1">
        <name>[4Fe-4S] cluster</name>
        <dbReference type="ChEBI" id="CHEBI:49883"/>
    </cofactor>
</comment>
<dbReference type="InterPro" id="IPR040074">
    <property type="entry name" value="BssD/PflA/YjjW"/>
</dbReference>
<dbReference type="PROSITE" id="PS01087">
    <property type="entry name" value="RADICAL_ACTIVATING"/>
    <property type="match status" value="1"/>
</dbReference>
<evidence type="ECO:0000259" key="10">
    <source>
        <dbReference type="PROSITE" id="PS51379"/>
    </source>
</evidence>
<keyword evidence="3" id="KW-0004">4Fe-4S</keyword>
<evidence type="ECO:0000256" key="4">
    <source>
        <dbReference type="ARBA" id="ARBA00022691"/>
    </source>
</evidence>
<sequence length="304" mass="34656">MSKVYISNIQKFCVYDGPGIRTVVFFMGCPLRCRWCQNPENFYNAPKVMFDESKCSRCGICIEKCRNHAISRGKAGEILLDRRLCNACGECTLFCQQQAREVCGKELSVEEVFEEVMKDEVFFQNTGGGITLSGGECTMFPEYALELLKKAKARGIHTAVETCGFCEPEALSAIEKDVDLFLYDIKLITPSLHKKWTGQENEKIKLNLEHLIHNKRAVVIRIPLIAGVNDGEEFQKILDYLKNFPTIKDIHILPFHQLGSSKYRLSGHEYEMADWKECSEEVVEKCRQKAEDEGFKVNVGGWNL</sequence>
<feature type="domain" description="Radical SAM core" evidence="11">
    <location>
        <begin position="15"/>
        <end position="296"/>
    </location>
</feature>
<evidence type="ECO:0000313" key="13">
    <source>
        <dbReference type="Proteomes" id="UP000723714"/>
    </source>
</evidence>
<evidence type="ECO:0000256" key="7">
    <source>
        <dbReference type="ARBA" id="ARBA00023004"/>
    </source>
</evidence>
<keyword evidence="4" id="KW-0949">S-adenosyl-L-methionine</keyword>
<keyword evidence="5" id="KW-0479">Metal-binding</keyword>
<reference evidence="12 13" key="1">
    <citation type="submission" date="2021-06" db="EMBL/GenBank/DDBJ databases">
        <title>Faecalicatena sp. nov. isolated from porcine feces.</title>
        <authorList>
            <person name="Oh B.S."/>
            <person name="Lee J.H."/>
        </authorList>
    </citation>
    <scope>NUCLEOTIDE SEQUENCE [LARGE SCALE GENOMIC DNA]</scope>
    <source>
        <strain evidence="12 13">AGMB00832</strain>
    </source>
</reference>
<dbReference type="PIRSF" id="PIRSF000371">
    <property type="entry name" value="PFL_act_enz"/>
    <property type="match status" value="1"/>
</dbReference>
<dbReference type="InterPro" id="IPR034457">
    <property type="entry name" value="Organic_radical-activating"/>
</dbReference>
<keyword evidence="7" id="KW-0408">Iron</keyword>
<dbReference type="RefSeq" id="WP_216244726.1">
    <property type="nucleotide sequence ID" value="NZ_JABACJ020000028.1"/>
</dbReference>
<comment type="similarity">
    <text evidence="2">Belongs to the organic radical-activating enzymes family.</text>
</comment>
<evidence type="ECO:0000256" key="9">
    <source>
        <dbReference type="ARBA" id="ARBA00047365"/>
    </source>
</evidence>
<name>A0ABS6D974_9FIRM</name>
<dbReference type="Pfam" id="PF00037">
    <property type="entry name" value="Fer4"/>
    <property type="match status" value="1"/>
</dbReference>
<dbReference type="PROSITE" id="PS51918">
    <property type="entry name" value="RADICAL_SAM"/>
    <property type="match status" value="1"/>
</dbReference>
<dbReference type="InterPro" id="IPR007197">
    <property type="entry name" value="rSAM"/>
</dbReference>
<evidence type="ECO:0000256" key="2">
    <source>
        <dbReference type="ARBA" id="ARBA00009777"/>
    </source>
</evidence>
<feature type="domain" description="4Fe-4S ferredoxin-type" evidence="10">
    <location>
        <begin position="76"/>
        <end position="105"/>
    </location>
</feature>
<dbReference type="InterPro" id="IPR012839">
    <property type="entry name" value="Organic_radical_activase"/>
</dbReference>